<evidence type="ECO:0000313" key="3">
    <source>
        <dbReference type="Proteomes" id="UP000611215"/>
    </source>
</evidence>
<dbReference type="PRINTS" id="PR00111">
    <property type="entry name" value="ABHYDROLASE"/>
</dbReference>
<dbReference type="RefSeq" id="WP_195870495.1">
    <property type="nucleotide sequence ID" value="NZ_JADOET010000002.1"/>
</dbReference>
<evidence type="ECO:0000259" key="1">
    <source>
        <dbReference type="Pfam" id="PF00561"/>
    </source>
</evidence>
<reference evidence="2 3" key="1">
    <citation type="submission" date="2020-11" db="EMBL/GenBank/DDBJ databases">
        <title>Winogradskyella marina sp. nov., isolated from marine sediment.</title>
        <authorList>
            <person name="Bo J."/>
            <person name="Wang S."/>
            <person name="Song X."/>
            <person name="Du Z."/>
        </authorList>
    </citation>
    <scope>NUCLEOTIDE SEQUENCE [LARGE SCALE GENOMIC DNA]</scope>
    <source>
        <strain evidence="2 3">F6397</strain>
    </source>
</reference>
<dbReference type="Gene3D" id="3.40.50.1820">
    <property type="entry name" value="alpha/beta hydrolase"/>
    <property type="match status" value="1"/>
</dbReference>
<dbReference type="PANTHER" id="PTHR43798">
    <property type="entry name" value="MONOACYLGLYCEROL LIPASE"/>
    <property type="match status" value="1"/>
</dbReference>
<sequence>MILDYKNSSIHYTVEGKGDPIILLHGFLETIDMWQNVIADFSETHQIICIDLLGHGKTDCIGYVHTMEAMADAVLAVLEHLEIKNAHVIGHSMGGYVALALADKKPDLFKGLCLMNSTYKADDKARKLIRTRASKMAQENYDVLITLSFANLFTPESKDTYNSAYDNALQLALQTPLQGYIAAQEGMKLRPNRFEVLKNLKCQKLIIIGKKDSLIDSCQLIKEIKNTDIEFVEFSEGHMSHIENESDLPYNLLRFVENLHP</sequence>
<name>A0ABS0EFP9_9FLAO</name>
<dbReference type="Pfam" id="PF00561">
    <property type="entry name" value="Abhydrolase_1"/>
    <property type="match status" value="1"/>
</dbReference>
<keyword evidence="2" id="KW-0378">Hydrolase</keyword>
<gene>
    <name evidence="2" type="ORF">ITJ86_04940</name>
</gene>
<dbReference type="GO" id="GO:0016787">
    <property type="term" value="F:hydrolase activity"/>
    <property type="evidence" value="ECO:0007669"/>
    <property type="project" value="UniProtKB-KW"/>
</dbReference>
<comment type="caution">
    <text evidence="2">The sequence shown here is derived from an EMBL/GenBank/DDBJ whole genome shotgun (WGS) entry which is preliminary data.</text>
</comment>
<accession>A0ABS0EFP9</accession>
<dbReference type="Proteomes" id="UP000611215">
    <property type="component" value="Unassembled WGS sequence"/>
</dbReference>
<dbReference type="InterPro" id="IPR050266">
    <property type="entry name" value="AB_hydrolase_sf"/>
</dbReference>
<feature type="domain" description="AB hydrolase-1" evidence="1">
    <location>
        <begin position="20"/>
        <end position="244"/>
    </location>
</feature>
<dbReference type="EMBL" id="JADOET010000002">
    <property type="protein sequence ID" value="MBF8149229.1"/>
    <property type="molecule type" value="Genomic_DNA"/>
</dbReference>
<dbReference type="InterPro" id="IPR000073">
    <property type="entry name" value="AB_hydrolase_1"/>
</dbReference>
<organism evidence="2 3">
    <name type="scientific">Winogradskyella marina</name>
    <dbReference type="NCBI Taxonomy" id="2785530"/>
    <lineage>
        <taxon>Bacteria</taxon>
        <taxon>Pseudomonadati</taxon>
        <taxon>Bacteroidota</taxon>
        <taxon>Flavobacteriia</taxon>
        <taxon>Flavobacteriales</taxon>
        <taxon>Flavobacteriaceae</taxon>
        <taxon>Winogradskyella</taxon>
    </lineage>
</organism>
<proteinExistence type="predicted"/>
<protein>
    <submittedName>
        <fullName evidence="2">Alpha/beta hydrolase</fullName>
    </submittedName>
</protein>
<dbReference type="SUPFAM" id="SSF53474">
    <property type="entry name" value="alpha/beta-Hydrolases"/>
    <property type="match status" value="1"/>
</dbReference>
<dbReference type="InterPro" id="IPR029058">
    <property type="entry name" value="AB_hydrolase_fold"/>
</dbReference>
<evidence type="ECO:0000313" key="2">
    <source>
        <dbReference type="EMBL" id="MBF8149229.1"/>
    </source>
</evidence>
<keyword evidence="3" id="KW-1185">Reference proteome</keyword>